<dbReference type="GO" id="GO:0046872">
    <property type="term" value="F:metal ion binding"/>
    <property type="evidence" value="ECO:0007669"/>
    <property type="project" value="UniProtKB-KW"/>
</dbReference>
<dbReference type="InterPro" id="IPR000092">
    <property type="entry name" value="Polyprenyl_synt"/>
</dbReference>
<evidence type="ECO:0000256" key="1">
    <source>
        <dbReference type="ARBA" id="ARBA00022723"/>
    </source>
</evidence>
<dbReference type="PANTHER" id="PTHR12001:SF44">
    <property type="entry name" value="GERANYLGERANYL PYROPHOSPHATE SYNTHASE"/>
    <property type="match status" value="1"/>
</dbReference>
<protein>
    <submittedName>
        <fullName evidence="3">Uncharacterized protein</fullName>
    </submittedName>
</protein>
<gene>
    <name evidence="3" type="ORF">HERI1096_LOCUS4002</name>
</gene>
<organism evidence="3">
    <name type="scientific">Haptolina ericina</name>
    <dbReference type="NCBI Taxonomy" id="156174"/>
    <lineage>
        <taxon>Eukaryota</taxon>
        <taxon>Haptista</taxon>
        <taxon>Haptophyta</taxon>
        <taxon>Prymnesiophyceae</taxon>
        <taxon>Prymnesiales</taxon>
        <taxon>Prymnesiaceae</taxon>
        <taxon>Haptolina</taxon>
    </lineage>
</organism>
<evidence type="ECO:0000313" key="3">
    <source>
        <dbReference type="EMBL" id="CAE0103344.1"/>
    </source>
</evidence>
<dbReference type="Gene3D" id="1.10.600.10">
    <property type="entry name" value="Farnesyl Diphosphate Synthase"/>
    <property type="match status" value="1"/>
</dbReference>
<dbReference type="Pfam" id="PF00348">
    <property type="entry name" value="polyprenyl_synt"/>
    <property type="match status" value="1"/>
</dbReference>
<name>A0A7S3AFP4_9EUKA</name>
<dbReference type="GO" id="GO:0004659">
    <property type="term" value="F:prenyltransferase activity"/>
    <property type="evidence" value="ECO:0007669"/>
    <property type="project" value="InterPro"/>
</dbReference>
<keyword evidence="1" id="KW-0479">Metal-binding</keyword>
<reference evidence="3" key="1">
    <citation type="submission" date="2021-01" db="EMBL/GenBank/DDBJ databases">
        <authorList>
            <person name="Corre E."/>
            <person name="Pelletier E."/>
            <person name="Niang G."/>
            <person name="Scheremetjew M."/>
            <person name="Finn R."/>
            <person name="Kale V."/>
            <person name="Holt S."/>
            <person name="Cochrane G."/>
            <person name="Meng A."/>
            <person name="Brown T."/>
            <person name="Cohen L."/>
        </authorList>
    </citation>
    <scope>NUCLEOTIDE SEQUENCE</scope>
    <source>
        <strain evidence="3">CCMP281</strain>
    </source>
</reference>
<keyword evidence="2" id="KW-0460">Magnesium</keyword>
<accession>A0A7S3AFP4</accession>
<evidence type="ECO:0000256" key="2">
    <source>
        <dbReference type="ARBA" id="ARBA00022842"/>
    </source>
</evidence>
<dbReference type="SUPFAM" id="SSF48576">
    <property type="entry name" value="Terpenoid synthases"/>
    <property type="match status" value="1"/>
</dbReference>
<proteinExistence type="predicted"/>
<dbReference type="EMBL" id="HBHX01007243">
    <property type="protein sequence ID" value="CAE0103344.1"/>
    <property type="molecule type" value="Transcribed_RNA"/>
</dbReference>
<sequence length="184" mass="20571">MNHMMEACLESKDFEPMWRTLCCCHRLKSGLPAAVCARTGAVLGRATVEQEAALGDYFLSMGLAFQIIDDVINLKGFGKSLKTTAEDLVEGKITAPVIRALMLLKEEPAQQRWLWAQYGVPQAERDIQGMVNLIERSGAFDACIDEANGMVEDAWVKVDQEVPDSFSKVCLRAFGWFICKVRDY</sequence>
<dbReference type="PANTHER" id="PTHR12001">
    <property type="entry name" value="GERANYLGERANYL PYROPHOSPHATE SYNTHASE"/>
    <property type="match status" value="1"/>
</dbReference>
<dbReference type="GO" id="GO:0008299">
    <property type="term" value="P:isoprenoid biosynthetic process"/>
    <property type="evidence" value="ECO:0007669"/>
    <property type="project" value="InterPro"/>
</dbReference>
<dbReference type="AlphaFoldDB" id="A0A7S3AFP4"/>
<dbReference type="InterPro" id="IPR008949">
    <property type="entry name" value="Isoprenoid_synthase_dom_sf"/>
</dbReference>
<dbReference type="PROSITE" id="PS00444">
    <property type="entry name" value="POLYPRENYL_SYNTHASE_2"/>
    <property type="match status" value="1"/>
</dbReference>
<dbReference type="InterPro" id="IPR033749">
    <property type="entry name" value="Polyprenyl_synt_CS"/>
</dbReference>